<dbReference type="InterPro" id="IPR052918">
    <property type="entry name" value="Motility_Chemotaxis_Reg"/>
</dbReference>
<dbReference type="SUPFAM" id="SSF101898">
    <property type="entry name" value="NHL repeat"/>
    <property type="match status" value="1"/>
</dbReference>
<keyword evidence="2" id="KW-1185">Reference proteome</keyword>
<dbReference type="AlphaFoldDB" id="A0A1Q5P8T5"/>
<dbReference type="PANTHER" id="PTHR35580:SF1">
    <property type="entry name" value="PHYTASE-LIKE DOMAIN-CONTAINING PROTEIN"/>
    <property type="match status" value="1"/>
</dbReference>
<protein>
    <recommendedName>
        <fullName evidence="3">Gliding motility-associated C-terminal domain-containing protein</fullName>
    </recommendedName>
</protein>
<proteinExistence type="predicted"/>
<dbReference type="NCBIfam" id="TIGR04131">
    <property type="entry name" value="Bac_Flav_CTERM"/>
    <property type="match status" value="1"/>
</dbReference>
<dbReference type="STRING" id="1797110.A3841_05805"/>
<dbReference type="InterPro" id="IPR026341">
    <property type="entry name" value="T9SS_type_B"/>
</dbReference>
<dbReference type="Proteomes" id="UP000186551">
    <property type="component" value="Unassembled WGS sequence"/>
</dbReference>
<evidence type="ECO:0000313" key="1">
    <source>
        <dbReference type="EMBL" id="OKL38655.1"/>
    </source>
</evidence>
<reference evidence="1 2" key="1">
    <citation type="submission" date="2016-03" db="EMBL/GenBank/DDBJ databases">
        <title>Genome sequence of Pontibacter sp. nov., of the family cytophagaceae, isolated from marine sediment of the Yellow Sea, China.</title>
        <authorList>
            <person name="Zhang G."/>
            <person name="Zhang R."/>
        </authorList>
    </citation>
    <scope>NUCLEOTIDE SEQUENCE [LARGE SCALE GENOMIC DNA]</scope>
    <source>
        <strain evidence="1 2">S10-8</strain>
    </source>
</reference>
<dbReference type="PANTHER" id="PTHR35580">
    <property type="entry name" value="CELL SURFACE GLYCOPROTEIN (S-LAYER PROTEIN)-LIKE PROTEIN"/>
    <property type="match status" value="1"/>
</dbReference>
<accession>A0A1Q5P8T5</accession>
<evidence type="ECO:0008006" key="3">
    <source>
        <dbReference type="Google" id="ProtNLM"/>
    </source>
</evidence>
<comment type="caution">
    <text evidence="1">The sequence shown here is derived from an EMBL/GenBank/DDBJ whole genome shotgun (WGS) entry which is preliminary data.</text>
</comment>
<gene>
    <name evidence="1" type="ORF">A3841_05805</name>
</gene>
<dbReference type="Gene3D" id="2.120.10.30">
    <property type="entry name" value="TolB, C-terminal domain"/>
    <property type="match status" value="1"/>
</dbReference>
<name>A0A1Q5P8T5_9BACT</name>
<evidence type="ECO:0000313" key="2">
    <source>
        <dbReference type="Proteomes" id="UP000186551"/>
    </source>
</evidence>
<dbReference type="EMBL" id="LVWA01000012">
    <property type="protein sequence ID" value="OKL38655.1"/>
    <property type="molecule type" value="Genomic_DNA"/>
</dbReference>
<organism evidence="1 2">
    <name type="scientific">Pontibacter flavimaris</name>
    <dbReference type="NCBI Taxonomy" id="1797110"/>
    <lineage>
        <taxon>Bacteria</taxon>
        <taxon>Pseudomonadati</taxon>
        <taxon>Bacteroidota</taxon>
        <taxon>Cytophagia</taxon>
        <taxon>Cytophagales</taxon>
        <taxon>Hymenobacteraceae</taxon>
        <taxon>Pontibacter</taxon>
    </lineage>
</organism>
<dbReference type="Pfam" id="PF13585">
    <property type="entry name" value="CHU_C"/>
    <property type="match status" value="1"/>
</dbReference>
<sequence length="542" mass="60583">MTAQESTWLKRFGGQEENIVSSTVLTPAGDMVMTGSFIYGDGRMPLGNVTLKSEAPADFRCGFIAKFNAEGQVIWGQVLRSNRFGSIEELVLDTNGNLYVIGRFHGILVFGDQTYTENSYSPRHFLAKYDASGKPLWLKYLPGELTAEAKLCIDKQDNLYIACSQGKPSGNGIETRALVLYKFDSNGALLQENLIASVNPSNPAYIRDIIVDANQQPIISGQFMNSMKIGDQLFEGRSMADCYLVKFNADGAVKWARHVGKGERFSSIMDMTLDSRENIYLAGRFANKSDQIDLVLRINTEGEQTQRFSVARNVDTFYMGGIAGSAIKISNKDQAIILAGHFREKVAFGNIVLDSQRGENEYDVFLTKINVKGEITGVIQSNGDGTSSAINLGLTPTDHLYLVGHTLSSTFRFPNQLATKPTSNWDIFLYKLHIKMLETAEESQPDPGNEAEPEPTEYQQVIIPNIFTPNGDTKNQFFEIVHLDLSQNNTLVIFNRWGKQVYQSKSYQNNWEAEGLAEGTYYYVLYLEKESKYVKGWVSVVR</sequence>
<dbReference type="InterPro" id="IPR011042">
    <property type="entry name" value="6-blade_b-propeller_TolB-like"/>
</dbReference>